<protein>
    <recommendedName>
        <fullName evidence="3">Transposase</fullName>
    </recommendedName>
</protein>
<reference evidence="1" key="1">
    <citation type="submission" date="2021-01" db="EMBL/GenBank/DDBJ databases">
        <title>Whole genome shotgun sequence of Sphaerisporangium rufum NBRC 109079.</title>
        <authorList>
            <person name="Komaki H."/>
            <person name="Tamura T."/>
        </authorList>
    </citation>
    <scope>NUCLEOTIDE SEQUENCE</scope>
    <source>
        <strain evidence="1">NBRC 109079</strain>
    </source>
</reference>
<sequence>MCPLMETRWVGPDGYEITGAVLGGRQVLRLRRHGEIVADCRSVDEVRCFVDLADLCEVVTLPVGGRPRLRHPMAR</sequence>
<accession>A0A919R609</accession>
<dbReference type="AlphaFoldDB" id="A0A919R609"/>
<comment type="caution">
    <text evidence="1">The sequence shown here is derived from an EMBL/GenBank/DDBJ whole genome shotgun (WGS) entry which is preliminary data.</text>
</comment>
<evidence type="ECO:0000313" key="1">
    <source>
        <dbReference type="EMBL" id="GII80149.1"/>
    </source>
</evidence>
<dbReference type="Proteomes" id="UP000655287">
    <property type="component" value="Unassembled WGS sequence"/>
</dbReference>
<keyword evidence="2" id="KW-1185">Reference proteome</keyword>
<gene>
    <name evidence="1" type="ORF">Sru01_51310</name>
</gene>
<evidence type="ECO:0008006" key="3">
    <source>
        <dbReference type="Google" id="ProtNLM"/>
    </source>
</evidence>
<dbReference type="EMBL" id="BOOU01000068">
    <property type="protein sequence ID" value="GII80149.1"/>
    <property type="molecule type" value="Genomic_DNA"/>
</dbReference>
<name>A0A919R609_9ACTN</name>
<evidence type="ECO:0000313" key="2">
    <source>
        <dbReference type="Proteomes" id="UP000655287"/>
    </source>
</evidence>
<organism evidence="1 2">
    <name type="scientific">Sphaerisporangium rufum</name>
    <dbReference type="NCBI Taxonomy" id="1381558"/>
    <lineage>
        <taxon>Bacteria</taxon>
        <taxon>Bacillati</taxon>
        <taxon>Actinomycetota</taxon>
        <taxon>Actinomycetes</taxon>
        <taxon>Streptosporangiales</taxon>
        <taxon>Streptosporangiaceae</taxon>
        <taxon>Sphaerisporangium</taxon>
    </lineage>
</organism>
<proteinExistence type="predicted"/>